<dbReference type="PANTHER" id="PTHR11645:SF0">
    <property type="entry name" value="PYRROLINE-5-CARBOXYLATE REDUCTASE 3"/>
    <property type="match status" value="1"/>
</dbReference>
<keyword evidence="4 10" id="KW-0028">Amino-acid biosynthesis</keyword>
<evidence type="ECO:0000256" key="6">
    <source>
        <dbReference type="ARBA" id="ARBA00022857"/>
    </source>
</evidence>
<dbReference type="Gene3D" id="1.10.3730.10">
    <property type="entry name" value="ProC C-terminal domain-like"/>
    <property type="match status" value="1"/>
</dbReference>
<dbReference type="InterPro" id="IPR053790">
    <property type="entry name" value="P5CR-like_CS"/>
</dbReference>
<evidence type="ECO:0000259" key="14">
    <source>
        <dbReference type="Pfam" id="PF03807"/>
    </source>
</evidence>
<comment type="function">
    <text evidence="10">Catalyzes the reduction of 1-pyrroline-5-carboxylate (PCA) to L-proline.</text>
</comment>
<reference evidence="16 17" key="1">
    <citation type="submission" date="2019-07" db="EMBL/GenBank/DDBJ databases">
        <title>Diversity of Bacteria from Kongsfjorden, Arctic.</title>
        <authorList>
            <person name="Yu Y."/>
        </authorList>
    </citation>
    <scope>NUCLEOTIDE SEQUENCE [LARGE SCALE GENOMIC DNA]</scope>
    <source>
        <strain evidence="16 17">SM1923</strain>
    </source>
</reference>
<comment type="catalytic activity">
    <reaction evidence="9 10 13">
        <text>L-proline + NADP(+) = (S)-1-pyrroline-5-carboxylate + NADPH + 2 H(+)</text>
        <dbReference type="Rhea" id="RHEA:14109"/>
        <dbReference type="ChEBI" id="CHEBI:15378"/>
        <dbReference type="ChEBI" id="CHEBI:17388"/>
        <dbReference type="ChEBI" id="CHEBI:57783"/>
        <dbReference type="ChEBI" id="CHEBI:58349"/>
        <dbReference type="ChEBI" id="CHEBI:60039"/>
        <dbReference type="EC" id="1.5.1.2"/>
    </reaction>
</comment>
<dbReference type="Proteomes" id="UP000319941">
    <property type="component" value="Unassembled WGS sequence"/>
</dbReference>
<keyword evidence="3 10" id="KW-0963">Cytoplasm</keyword>
<proteinExistence type="inferred from homology"/>
<dbReference type="FunFam" id="1.10.3730.10:FF:000001">
    <property type="entry name" value="Pyrroline-5-carboxylate reductase"/>
    <property type="match status" value="1"/>
</dbReference>
<dbReference type="SUPFAM" id="SSF48179">
    <property type="entry name" value="6-phosphogluconate dehydrogenase C-terminal domain-like"/>
    <property type="match status" value="1"/>
</dbReference>
<dbReference type="InterPro" id="IPR008927">
    <property type="entry name" value="6-PGluconate_DH-like_C_sf"/>
</dbReference>
<evidence type="ECO:0000256" key="12">
    <source>
        <dbReference type="PIRSR" id="PIRSR000193-1"/>
    </source>
</evidence>
<evidence type="ECO:0000256" key="13">
    <source>
        <dbReference type="RuleBase" id="RU003903"/>
    </source>
</evidence>
<dbReference type="EC" id="1.5.1.2" evidence="10 11"/>
<comment type="caution">
    <text evidence="16">The sequence shown here is derived from an EMBL/GenBank/DDBJ whole genome shotgun (WGS) entry which is preliminary data.</text>
</comment>
<dbReference type="PROSITE" id="PS00521">
    <property type="entry name" value="P5CR"/>
    <property type="match status" value="1"/>
</dbReference>
<dbReference type="RefSeq" id="WP_024952172.1">
    <property type="nucleotide sequence ID" value="NZ_CAWOWR010000087.1"/>
</dbReference>
<evidence type="ECO:0000256" key="8">
    <source>
        <dbReference type="ARBA" id="ARBA00050547"/>
    </source>
</evidence>
<dbReference type="SUPFAM" id="SSF51735">
    <property type="entry name" value="NAD(P)-binding Rossmann-fold domains"/>
    <property type="match status" value="1"/>
</dbReference>
<dbReference type="HAMAP" id="MF_01925">
    <property type="entry name" value="P5C_reductase"/>
    <property type="match status" value="1"/>
</dbReference>
<evidence type="ECO:0000256" key="4">
    <source>
        <dbReference type="ARBA" id="ARBA00022605"/>
    </source>
</evidence>
<gene>
    <name evidence="10" type="primary">proC</name>
    <name evidence="16" type="ORF">FQP86_06225</name>
</gene>
<dbReference type="UniPathway" id="UPA00098">
    <property type="reaction ID" value="UER00361"/>
</dbReference>
<sequence length="280" mass="29641">MTCQTSSAPRTIAFIGAGNMASAIFGGMIEAGYPASHIIATARSRETLDALEQRYGVNTTHDNADAVSRADVVVLGVKPQMMHDVCQALTPAVQAKKPLIVSVAAGITCESLERWLGGDLAVIRCMPNTPSLVGVGASGLFATPQVTDEQRALMDDMLTAVGIVEWVEEEGLLEAVTGVSGSGPAYFFLFIESLEAAGIELGLSAETARRLAIQTARGAAEMAFTSEHEPAELRRRVCSPNGTTERAVNSFENDDLRDIVARAAKASSVRAAEMARELDQ</sequence>
<dbReference type="Pfam" id="PF14748">
    <property type="entry name" value="P5CR_dimer"/>
    <property type="match status" value="1"/>
</dbReference>
<evidence type="ECO:0000256" key="10">
    <source>
        <dbReference type="HAMAP-Rule" id="MF_01925"/>
    </source>
</evidence>
<dbReference type="NCBIfam" id="TIGR00112">
    <property type="entry name" value="proC"/>
    <property type="match status" value="1"/>
</dbReference>
<comment type="pathway">
    <text evidence="1 10 13">Amino-acid biosynthesis; L-proline biosynthesis; L-proline from L-glutamate 5-semialdehyde: step 1/1.</text>
</comment>
<evidence type="ECO:0000313" key="17">
    <source>
        <dbReference type="Proteomes" id="UP000319941"/>
    </source>
</evidence>
<dbReference type="GO" id="GO:0005737">
    <property type="term" value="C:cytoplasm"/>
    <property type="evidence" value="ECO:0007669"/>
    <property type="project" value="UniProtKB-SubCell"/>
</dbReference>
<feature type="domain" description="Pyrroline-5-carboxylate reductase catalytic N-terminal" evidence="14">
    <location>
        <begin position="11"/>
        <end position="106"/>
    </location>
</feature>
<organism evidence="16 17">
    <name type="scientific">Cobetia crustatorum</name>
    <dbReference type="NCBI Taxonomy" id="553385"/>
    <lineage>
        <taxon>Bacteria</taxon>
        <taxon>Pseudomonadati</taxon>
        <taxon>Pseudomonadota</taxon>
        <taxon>Gammaproteobacteria</taxon>
        <taxon>Oceanospirillales</taxon>
        <taxon>Halomonadaceae</taxon>
        <taxon>Cobetia</taxon>
    </lineage>
</organism>
<dbReference type="GO" id="GO:0055129">
    <property type="term" value="P:L-proline biosynthetic process"/>
    <property type="evidence" value="ECO:0007669"/>
    <property type="project" value="UniProtKB-UniRule"/>
</dbReference>
<dbReference type="GO" id="GO:0004735">
    <property type="term" value="F:pyrroline-5-carboxylate reductase activity"/>
    <property type="evidence" value="ECO:0007669"/>
    <property type="project" value="UniProtKB-UniRule"/>
</dbReference>
<keyword evidence="7 10" id="KW-0560">Oxidoreductase</keyword>
<dbReference type="InterPro" id="IPR028939">
    <property type="entry name" value="P5C_Rdtase_cat_N"/>
</dbReference>
<dbReference type="PANTHER" id="PTHR11645">
    <property type="entry name" value="PYRROLINE-5-CARBOXYLATE REDUCTASE"/>
    <property type="match status" value="1"/>
</dbReference>
<dbReference type="InterPro" id="IPR029036">
    <property type="entry name" value="P5CR_dimer"/>
</dbReference>
<comment type="subcellular location">
    <subcellularLocation>
        <location evidence="10">Cytoplasm</location>
    </subcellularLocation>
</comment>
<feature type="binding site" evidence="12">
    <location>
        <position position="63"/>
    </location>
    <ligand>
        <name>NADPH</name>
        <dbReference type="ChEBI" id="CHEBI:57783"/>
    </ligand>
</feature>
<dbReference type="AlphaFoldDB" id="A0A558HSI8"/>
<evidence type="ECO:0000256" key="5">
    <source>
        <dbReference type="ARBA" id="ARBA00022650"/>
    </source>
</evidence>
<evidence type="ECO:0000256" key="2">
    <source>
        <dbReference type="ARBA" id="ARBA00005525"/>
    </source>
</evidence>
<dbReference type="InterPro" id="IPR000304">
    <property type="entry name" value="Pyrroline-COOH_reductase"/>
</dbReference>
<comment type="catalytic activity">
    <reaction evidence="8 10">
        <text>L-proline + NAD(+) = (S)-1-pyrroline-5-carboxylate + NADH + 2 H(+)</text>
        <dbReference type="Rhea" id="RHEA:14105"/>
        <dbReference type="ChEBI" id="CHEBI:15378"/>
        <dbReference type="ChEBI" id="CHEBI:17388"/>
        <dbReference type="ChEBI" id="CHEBI:57540"/>
        <dbReference type="ChEBI" id="CHEBI:57945"/>
        <dbReference type="ChEBI" id="CHEBI:60039"/>
        <dbReference type="EC" id="1.5.1.2"/>
    </reaction>
</comment>
<evidence type="ECO:0000256" key="9">
    <source>
        <dbReference type="ARBA" id="ARBA00052690"/>
    </source>
</evidence>
<dbReference type="PIRSF" id="PIRSF000193">
    <property type="entry name" value="Pyrrol-5-carb_rd"/>
    <property type="match status" value="1"/>
</dbReference>
<feature type="domain" description="Pyrroline-5-carboxylate reductase dimerisation" evidence="15">
    <location>
        <begin position="170"/>
        <end position="274"/>
    </location>
</feature>
<dbReference type="Gene3D" id="3.40.50.720">
    <property type="entry name" value="NAD(P)-binding Rossmann-like Domain"/>
    <property type="match status" value="1"/>
</dbReference>
<dbReference type="FunFam" id="3.40.50.720:FF:000105">
    <property type="entry name" value="Pyrroline-5-carboxylate reductase"/>
    <property type="match status" value="1"/>
</dbReference>
<evidence type="ECO:0000313" key="16">
    <source>
        <dbReference type="EMBL" id="TVU72105.1"/>
    </source>
</evidence>
<evidence type="ECO:0000256" key="3">
    <source>
        <dbReference type="ARBA" id="ARBA00022490"/>
    </source>
</evidence>
<keyword evidence="6 10" id="KW-0521">NADP</keyword>
<dbReference type="Pfam" id="PF03807">
    <property type="entry name" value="F420_oxidored"/>
    <property type="match status" value="1"/>
</dbReference>
<feature type="binding site" evidence="12">
    <location>
        <begin position="15"/>
        <end position="20"/>
    </location>
    <ligand>
        <name>NADP(+)</name>
        <dbReference type="ChEBI" id="CHEBI:58349"/>
    </ligand>
</feature>
<comment type="similarity">
    <text evidence="2 10 13">Belongs to the pyrroline-5-carboxylate reductase family.</text>
</comment>
<dbReference type="InterPro" id="IPR036291">
    <property type="entry name" value="NAD(P)-bd_dom_sf"/>
</dbReference>
<accession>A0A558HSI8</accession>
<keyword evidence="5 10" id="KW-0641">Proline biosynthesis</keyword>
<evidence type="ECO:0000256" key="11">
    <source>
        <dbReference type="NCBIfam" id="TIGR00112"/>
    </source>
</evidence>
<dbReference type="OrthoDB" id="9805754at2"/>
<evidence type="ECO:0000259" key="15">
    <source>
        <dbReference type="Pfam" id="PF14748"/>
    </source>
</evidence>
<name>A0A558HSI8_9GAMM</name>
<dbReference type="EMBL" id="VNFH01000003">
    <property type="protein sequence ID" value="TVU72105.1"/>
    <property type="molecule type" value="Genomic_DNA"/>
</dbReference>
<keyword evidence="17" id="KW-1185">Reference proteome</keyword>
<evidence type="ECO:0000256" key="1">
    <source>
        <dbReference type="ARBA" id="ARBA00005205"/>
    </source>
</evidence>
<dbReference type="STRING" id="553385.GCA_000591415_02109"/>
<protein>
    <recommendedName>
        <fullName evidence="10 11">Pyrroline-5-carboxylate reductase</fullName>
        <shortName evidence="10">P5C reductase</shortName>
        <shortName evidence="10">P5CR</shortName>
        <ecNumber evidence="10 11">1.5.1.2</ecNumber>
    </recommendedName>
    <alternativeName>
        <fullName evidence="10">PCA reductase</fullName>
    </alternativeName>
</protein>
<evidence type="ECO:0000256" key="7">
    <source>
        <dbReference type="ARBA" id="ARBA00023002"/>
    </source>
</evidence>